<dbReference type="AlphaFoldDB" id="A0A1D1ZQW6"/>
<accession>A0A1D1ZQW6</accession>
<dbReference type="PROSITE" id="PS50305">
    <property type="entry name" value="SIRTUIN"/>
    <property type="match status" value="1"/>
</dbReference>
<feature type="active site" description="Proton acceptor" evidence="3">
    <location>
        <position position="168"/>
    </location>
</feature>
<dbReference type="PANTHER" id="PTHR11085">
    <property type="entry name" value="NAD-DEPENDENT PROTEIN DEACYLASE SIRTUIN-5, MITOCHONDRIAL-RELATED"/>
    <property type="match status" value="1"/>
</dbReference>
<feature type="region of interest" description="Disordered" evidence="4">
    <location>
        <begin position="1"/>
        <end position="32"/>
    </location>
</feature>
<evidence type="ECO:0000256" key="1">
    <source>
        <dbReference type="ARBA" id="ARBA00022679"/>
    </source>
</evidence>
<proteinExistence type="predicted"/>
<feature type="binding site" evidence="3">
    <location>
        <position position="201"/>
    </location>
    <ligand>
        <name>Zn(2+)</name>
        <dbReference type="ChEBI" id="CHEBI:29105"/>
    </ligand>
</feature>
<dbReference type="Gene3D" id="3.40.50.1220">
    <property type="entry name" value="TPP-binding domain"/>
    <property type="match status" value="1"/>
</dbReference>
<evidence type="ECO:0000256" key="3">
    <source>
        <dbReference type="PROSITE-ProRule" id="PRU00236"/>
    </source>
</evidence>
<dbReference type="SUPFAM" id="SSF52467">
    <property type="entry name" value="DHS-like NAD/FAD-binding domain"/>
    <property type="match status" value="1"/>
</dbReference>
<organism evidence="6">
    <name type="scientific">Auxenochlorella protothecoides</name>
    <name type="common">Green microalga</name>
    <name type="synonym">Chlorella protothecoides</name>
    <dbReference type="NCBI Taxonomy" id="3075"/>
    <lineage>
        <taxon>Eukaryota</taxon>
        <taxon>Viridiplantae</taxon>
        <taxon>Chlorophyta</taxon>
        <taxon>core chlorophytes</taxon>
        <taxon>Trebouxiophyceae</taxon>
        <taxon>Chlorellales</taxon>
        <taxon>Chlorellaceae</taxon>
        <taxon>Auxenochlorella</taxon>
    </lineage>
</organism>
<dbReference type="EMBL" id="GDKF01009373">
    <property type="protein sequence ID" value="JAT69249.1"/>
    <property type="molecule type" value="Transcribed_RNA"/>
</dbReference>
<dbReference type="InterPro" id="IPR029035">
    <property type="entry name" value="DHS-like_NAD/FAD-binding_dom"/>
</dbReference>
<feature type="compositionally biased region" description="Low complexity" evidence="4">
    <location>
        <begin position="336"/>
        <end position="362"/>
    </location>
</feature>
<sequence length="385" mass="40888">MAVESESRARSYGLRKRRSSPELQSPHDDKSTLEQVLATARKVVIFTGSGLSASSGMSTFSTKGGLYERAQKRFRVVDGKSLFTYAFYAKHPRPAQAFLAEVHGEAVRATPAPGHYALALLCSLGRLSRHYTLNIDGLSQRASSAFSYSKACAWHPDDNPGGLLVELHGSIHQLVCGACGATRQAAPAQVSTLRAEGRVACPCGDPAGMRFRVMLYDDAEGERITPDAVLDVMEGDVKAADVVLWVGISFQQSASTHYFRCVRRWLAEAGRTQACPQAVVNPSDEAVWNLRTASSNLSELAVLEVLGTADEVLPALAAQAALRHASEGAQAAAQGACTAGARAPETPSSPSSSSSLSSPLTSQPEVEEEVAGPPQRPGARRGRRG</sequence>
<keyword evidence="3" id="KW-0479">Metal-binding</keyword>
<dbReference type="InterPro" id="IPR050134">
    <property type="entry name" value="NAD-dep_sirtuin_deacylases"/>
</dbReference>
<feature type="region of interest" description="Disordered" evidence="4">
    <location>
        <begin position="336"/>
        <end position="385"/>
    </location>
</feature>
<keyword evidence="3" id="KW-0862">Zinc</keyword>
<feature type="domain" description="Deacetylase sirtuin-type" evidence="5">
    <location>
        <begin position="26"/>
        <end position="325"/>
    </location>
</feature>
<evidence type="ECO:0000256" key="2">
    <source>
        <dbReference type="ARBA" id="ARBA00023027"/>
    </source>
</evidence>
<evidence type="ECO:0000259" key="5">
    <source>
        <dbReference type="PROSITE" id="PS50305"/>
    </source>
</evidence>
<protein>
    <recommendedName>
        <fullName evidence="5">Deacetylase sirtuin-type domain-containing protein</fullName>
    </recommendedName>
</protein>
<dbReference type="GO" id="GO:0017136">
    <property type="term" value="F:histone deacetylase activity, NAD-dependent"/>
    <property type="evidence" value="ECO:0007669"/>
    <property type="project" value="TreeGrafter"/>
</dbReference>
<dbReference type="PANTHER" id="PTHR11085:SF10">
    <property type="entry name" value="NAD-DEPENDENT PROTEIN DEACYLASE SIRTUIN-5, MITOCHONDRIAL-RELATED"/>
    <property type="match status" value="1"/>
</dbReference>
<dbReference type="InterPro" id="IPR026591">
    <property type="entry name" value="Sirtuin_cat_small_dom_sf"/>
</dbReference>
<dbReference type="GO" id="GO:0046872">
    <property type="term" value="F:metal ion binding"/>
    <property type="evidence" value="ECO:0007669"/>
    <property type="project" value="UniProtKB-KW"/>
</dbReference>
<gene>
    <name evidence="6" type="ORF">g.27280</name>
</gene>
<reference evidence="6" key="1">
    <citation type="submission" date="2015-08" db="EMBL/GenBank/DDBJ databases">
        <authorList>
            <person name="Babu N.S."/>
            <person name="Beckwith C.J."/>
            <person name="Beseler K.G."/>
            <person name="Brison A."/>
            <person name="Carone J.V."/>
            <person name="Caskin T.P."/>
            <person name="Diamond M."/>
            <person name="Durham M.E."/>
            <person name="Foxe J.M."/>
            <person name="Go M."/>
            <person name="Henderson B.A."/>
            <person name="Jones I.B."/>
            <person name="McGettigan J.A."/>
            <person name="Micheletti S.J."/>
            <person name="Nasrallah M.E."/>
            <person name="Ortiz D."/>
            <person name="Piller C.R."/>
            <person name="Privatt S.R."/>
            <person name="Schneider S.L."/>
            <person name="Sharp S."/>
            <person name="Smith T.C."/>
            <person name="Stanton J.D."/>
            <person name="Ullery H.E."/>
            <person name="Wilson R.J."/>
            <person name="Serrano M.G."/>
            <person name="Buck G."/>
            <person name="Lee V."/>
            <person name="Wang Y."/>
            <person name="Carvalho R."/>
            <person name="Voegtly L."/>
            <person name="Shi R."/>
            <person name="Duckworth R."/>
            <person name="Johnson A."/>
            <person name="Loviza R."/>
            <person name="Walstead R."/>
            <person name="Shah Z."/>
            <person name="Kiflezghi M."/>
            <person name="Wade K."/>
            <person name="Ball S.L."/>
            <person name="Bradley K.W."/>
            <person name="Asai D.J."/>
            <person name="Bowman C.A."/>
            <person name="Russell D.A."/>
            <person name="Pope W.H."/>
            <person name="Jacobs-Sera D."/>
            <person name="Hendrix R.W."/>
            <person name="Hatfull G.F."/>
        </authorList>
    </citation>
    <scope>NUCLEOTIDE SEQUENCE</scope>
</reference>
<dbReference type="GO" id="GO:0070403">
    <property type="term" value="F:NAD+ binding"/>
    <property type="evidence" value="ECO:0007669"/>
    <property type="project" value="InterPro"/>
</dbReference>
<keyword evidence="2" id="KW-0520">NAD</keyword>
<keyword evidence="1" id="KW-0808">Transferase</keyword>
<dbReference type="InterPro" id="IPR003000">
    <property type="entry name" value="Sirtuin"/>
</dbReference>
<name>A0A1D1ZQW6_AUXPR</name>
<evidence type="ECO:0000256" key="4">
    <source>
        <dbReference type="SAM" id="MobiDB-lite"/>
    </source>
</evidence>
<dbReference type="GO" id="GO:0005634">
    <property type="term" value="C:nucleus"/>
    <property type="evidence" value="ECO:0007669"/>
    <property type="project" value="TreeGrafter"/>
</dbReference>
<dbReference type="CDD" id="cd00296">
    <property type="entry name" value="SIR2"/>
    <property type="match status" value="1"/>
</dbReference>
<feature type="binding site" evidence="3">
    <location>
        <position position="203"/>
    </location>
    <ligand>
        <name>Zn(2+)</name>
        <dbReference type="ChEBI" id="CHEBI:29105"/>
    </ligand>
</feature>
<dbReference type="Gene3D" id="3.30.1600.10">
    <property type="entry name" value="SIR2/SIRT2 'Small Domain"/>
    <property type="match status" value="1"/>
</dbReference>
<dbReference type="InterPro" id="IPR026590">
    <property type="entry name" value="Ssirtuin_cat_dom"/>
</dbReference>
<dbReference type="Pfam" id="PF02146">
    <property type="entry name" value="SIR2"/>
    <property type="match status" value="1"/>
</dbReference>
<evidence type="ECO:0000313" key="6">
    <source>
        <dbReference type="EMBL" id="JAT69249.1"/>
    </source>
</evidence>
<feature type="binding site" evidence="3">
    <location>
        <position position="176"/>
    </location>
    <ligand>
        <name>Zn(2+)</name>
        <dbReference type="ChEBI" id="CHEBI:29105"/>
    </ligand>
</feature>
<feature type="binding site" evidence="3">
    <location>
        <position position="179"/>
    </location>
    <ligand>
        <name>Zn(2+)</name>
        <dbReference type="ChEBI" id="CHEBI:29105"/>
    </ligand>
</feature>